<dbReference type="SUPFAM" id="SSF52540">
    <property type="entry name" value="P-loop containing nucleoside triphosphate hydrolases"/>
    <property type="match status" value="1"/>
</dbReference>
<dbReference type="GO" id="GO:0005886">
    <property type="term" value="C:plasma membrane"/>
    <property type="evidence" value="ECO:0007669"/>
    <property type="project" value="UniProtKB-SubCell"/>
</dbReference>
<dbReference type="OrthoDB" id="9778554at2"/>
<accession>A0A2K8KYM2</accession>
<gene>
    <name evidence="8" type="ORF">Ga0123461_0148</name>
</gene>
<evidence type="ECO:0000256" key="4">
    <source>
        <dbReference type="ARBA" id="ARBA00023134"/>
    </source>
</evidence>
<evidence type="ECO:0000313" key="9">
    <source>
        <dbReference type="Proteomes" id="UP000231701"/>
    </source>
</evidence>
<comment type="subcellular location">
    <subcellularLocation>
        <location evidence="1">Cell membrane</location>
        <topology evidence="1">Peripheral membrane protein</topology>
        <orientation evidence="1">Cytoplasmic side</orientation>
    </subcellularLocation>
</comment>
<feature type="domain" description="AAA+ ATPase" evidence="6">
    <location>
        <begin position="74"/>
        <end position="219"/>
    </location>
</feature>
<dbReference type="KEGG" id="maes:Ga0123461_0148"/>
<evidence type="ECO:0000256" key="5">
    <source>
        <dbReference type="ARBA" id="ARBA00023136"/>
    </source>
</evidence>
<name>A0A2K8KYM2_MARES</name>
<evidence type="ECO:0000256" key="1">
    <source>
        <dbReference type="ARBA" id="ARBA00004413"/>
    </source>
</evidence>
<dbReference type="InterPro" id="IPR000897">
    <property type="entry name" value="SRP54_GTPase_dom"/>
</dbReference>
<keyword evidence="3" id="KW-0547">Nucleotide-binding</keyword>
<keyword evidence="8" id="KW-0282">Flagellum</keyword>
<dbReference type="AlphaFoldDB" id="A0A2K8KYM2"/>
<keyword evidence="8" id="KW-0969">Cilium</keyword>
<dbReference type="InterPro" id="IPR003593">
    <property type="entry name" value="AAA+_ATPase"/>
</dbReference>
<dbReference type="GO" id="GO:0003924">
    <property type="term" value="F:GTPase activity"/>
    <property type="evidence" value="ECO:0007669"/>
    <property type="project" value="TreeGrafter"/>
</dbReference>
<dbReference type="GO" id="GO:0005047">
    <property type="term" value="F:signal recognition particle binding"/>
    <property type="evidence" value="ECO:0007669"/>
    <property type="project" value="TreeGrafter"/>
</dbReference>
<feature type="domain" description="SRP54-type proteins GTP-binding" evidence="7">
    <location>
        <begin position="75"/>
        <end position="264"/>
    </location>
</feature>
<dbReference type="SMART" id="SM00962">
    <property type="entry name" value="SRP54"/>
    <property type="match status" value="1"/>
</dbReference>
<evidence type="ECO:0000259" key="7">
    <source>
        <dbReference type="SMART" id="SM00962"/>
    </source>
</evidence>
<dbReference type="Proteomes" id="UP000231701">
    <property type="component" value="Chromosome"/>
</dbReference>
<keyword evidence="4" id="KW-0342">GTP-binding</keyword>
<sequence length="272" mass="29465">MSQLERIVDGLGRQELEGLRASLPNPRTQQGFDALIKLGVAPHFASDIAEDFVNNAPVAEELLTWGSILNPKKKREIILLTGPSGCGKTTLAAKLAAHFLLNDISVAFLSTDTERIGGLNGLQTYATSLGVPLIPVARESDIEPALRKVKSAQLVLVDTESCSRNQPVKLQKQFALWNGIPCSRRFIVLPANMDEADGMETLLKAQEMGVNEMAFSKLDETSYPGKLINWAATGLAISYCSFGPEIPDQMGWLSAKAITALLDSHTKTKESS</sequence>
<evidence type="ECO:0000259" key="6">
    <source>
        <dbReference type="SMART" id="SM00382"/>
    </source>
</evidence>
<evidence type="ECO:0000313" key="8">
    <source>
        <dbReference type="EMBL" id="ATX78601.1"/>
    </source>
</evidence>
<dbReference type="EMBL" id="CP018799">
    <property type="protein sequence ID" value="ATX78601.1"/>
    <property type="molecule type" value="Genomic_DNA"/>
</dbReference>
<proteinExistence type="inferred from homology"/>
<keyword evidence="9" id="KW-1185">Reference proteome</keyword>
<dbReference type="SMART" id="SM00382">
    <property type="entry name" value="AAA"/>
    <property type="match status" value="1"/>
</dbReference>
<dbReference type="Pfam" id="PF00448">
    <property type="entry name" value="SRP54"/>
    <property type="match status" value="1"/>
</dbReference>
<dbReference type="InterPro" id="IPR027417">
    <property type="entry name" value="P-loop_NTPase"/>
</dbReference>
<dbReference type="PANTHER" id="PTHR43134:SF3">
    <property type="entry name" value="FLAGELLAR BIOSYNTHESIS PROTEIN FLHF"/>
    <property type="match status" value="1"/>
</dbReference>
<dbReference type="Gene3D" id="3.40.50.300">
    <property type="entry name" value="P-loop containing nucleotide triphosphate hydrolases"/>
    <property type="match status" value="1"/>
</dbReference>
<comment type="similarity">
    <text evidence="2">Belongs to the GTP-binding SRP family.</text>
</comment>
<dbReference type="PANTHER" id="PTHR43134">
    <property type="entry name" value="SIGNAL RECOGNITION PARTICLE RECEPTOR SUBUNIT ALPHA"/>
    <property type="match status" value="1"/>
</dbReference>
<evidence type="ECO:0000256" key="3">
    <source>
        <dbReference type="ARBA" id="ARBA00022741"/>
    </source>
</evidence>
<protein>
    <submittedName>
        <fullName evidence="8">Flagellar biosynthesis protein FlhF</fullName>
    </submittedName>
</protein>
<keyword evidence="5" id="KW-0472">Membrane</keyword>
<dbReference type="GO" id="GO:0005525">
    <property type="term" value="F:GTP binding"/>
    <property type="evidence" value="ECO:0007669"/>
    <property type="project" value="UniProtKB-KW"/>
</dbReference>
<dbReference type="GO" id="GO:0006614">
    <property type="term" value="P:SRP-dependent cotranslational protein targeting to membrane"/>
    <property type="evidence" value="ECO:0007669"/>
    <property type="project" value="InterPro"/>
</dbReference>
<keyword evidence="8" id="KW-0966">Cell projection</keyword>
<reference evidence="8 9" key="1">
    <citation type="submission" date="2016-12" db="EMBL/GenBank/DDBJ databases">
        <title>Isolation and genomic insights into novel planktonic Zetaproteobacteria from stratified waters of the Chesapeake Bay.</title>
        <authorList>
            <person name="McAllister S.M."/>
            <person name="Kato S."/>
            <person name="Chan C.S."/>
            <person name="Chiu B.K."/>
            <person name="Field E.K."/>
        </authorList>
    </citation>
    <scope>NUCLEOTIDE SEQUENCE [LARGE SCALE GENOMIC DNA]</scope>
    <source>
        <strain evidence="8 9">CP-5</strain>
    </source>
</reference>
<evidence type="ECO:0000256" key="2">
    <source>
        <dbReference type="ARBA" id="ARBA00008531"/>
    </source>
</evidence>
<dbReference type="RefSeq" id="WP_100276595.1">
    <property type="nucleotide sequence ID" value="NZ_CP018799.1"/>
</dbReference>
<organism evidence="8 9">
    <name type="scientific">Mariprofundus aestuarium</name>
    <dbReference type="NCBI Taxonomy" id="1921086"/>
    <lineage>
        <taxon>Bacteria</taxon>
        <taxon>Pseudomonadati</taxon>
        <taxon>Pseudomonadota</taxon>
        <taxon>Candidatius Mariprofundia</taxon>
        <taxon>Mariprofundales</taxon>
        <taxon>Mariprofundaceae</taxon>
        <taxon>Mariprofundus</taxon>
    </lineage>
</organism>